<dbReference type="EMBL" id="LAZR01008093">
    <property type="protein sequence ID" value="KKM81012.1"/>
    <property type="molecule type" value="Genomic_DNA"/>
</dbReference>
<gene>
    <name evidence="1" type="ORF">LCGC14_1334030</name>
</gene>
<proteinExistence type="predicted"/>
<reference evidence="1" key="1">
    <citation type="journal article" date="2015" name="Nature">
        <title>Complex archaea that bridge the gap between prokaryotes and eukaryotes.</title>
        <authorList>
            <person name="Spang A."/>
            <person name="Saw J.H."/>
            <person name="Jorgensen S.L."/>
            <person name="Zaremba-Niedzwiedzka K."/>
            <person name="Martijn J."/>
            <person name="Lind A.E."/>
            <person name="van Eijk R."/>
            <person name="Schleper C."/>
            <person name="Guy L."/>
            <person name="Ettema T.J."/>
        </authorList>
    </citation>
    <scope>NUCLEOTIDE SEQUENCE</scope>
</reference>
<evidence type="ECO:0000313" key="1">
    <source>
        <dbReference type="EMBL" id="KKM81012.1"/>
    </source>
</evidence>
<sequence>MGSDSGSDQGYLDRRGGPANVLGMKLSFTKSHTELRQFVQVVNETFRVTKVQRSASGFRTTTGTRWTCRHCREEARDSTEGLSDAGVEPYPMAVWKFTGVSNDPTWAFLYLCAQHFRKRRDGQQEPPQELMTIGEIFNEAFDDVADPQSDTWITSRPRA</sequence>
<dbReference type="AlphaFoldDB" id="A0A0F9NI64"/>
<accession>A0A0F9NI64</accession>
<protein>
    <submittedName>
        <fullName evidence="1">Uncharacterized protein</fullName>
    </submittedName>
</protein>
<comment type="caution">
    <text evidence="1">The sequence shown here is derived from an EMBL/GenBank/DDBJ whole genome shotgun (WGS) entry which is preliminary data.</text>
</comment>
<name>A0A0F9NI64_9ZZZZ</name>
<organism evidence="1">
    <name type="scientific">marine sediment metagenome</name>
    <dbReference type="NCBI Taxonomy" id="412755"/>
    <lineage>
        <taxon>unclassified sequences</taxon>
        <taxon>metagenomes</taxon>
        <taxon>ecological metagenomes</taxon>
    </lineage>
</organism>